<sequence>LLFGSCQSIFSRQHHRETRYQLGTREIERLEDEIRRLIEGGFTWKDAYTQCTLQNTLLEFSQGRIFNRKLCEEALMSTDWADDTNSEIARVLLQALESSQVNPREIEASRSEAEEDTNLLNSNKRDEIVQVHKYFDKSTGQLKRDPFFDDAGYLYENSDKPKYTVYYPENDPAQDDKDTYQFFESPDGSRVIPDQEPSSEPSDAEDLILFQNSNQLEDDKKATDREEATSEGRPNIKDIIENLVLSPDDEYILEGLLE</sequence>
<dbReference type="OrthoDB" id="6159407at2759"/>
<protein>
    <submittedName>
        <fullName evidence="2">Uncharacterized protein</fullName>
    </submittedName>
</protein>
<dbReference type="Proteomes" id="UP000678393">
    <property type="component" value="Unassembled WGS sequence"/>
</dbReference>
<feature type="region of interest" description="Disordered" evidence="1">
    <location>
        <begin position="212"/>
        <end position="235"/>
    </location>
</feature>
<keyword evidence="3" id="KW-1185">Reference proteome</keyword>
<feature type="compositionally biased region" description="Basic and acidic residues" evidence="1">
    <location>
        <begin position="217"/>
        <end position="235"/>
    </location>
</feature>
<gene>
    <name evidence="2" type="ORF">CUNI_LOCUS2790</name>
</gene>
<accession>A0A8S3YNU8</accession>
<reference evidence="2" key="1">
    <citation type="submission" date="2021-04" db="EMBL/GenBank/DDBJ databases">
        <authorList>
            <consortium name="Molecular Ecology Group"/>
        </authorList>
    </citation>
    <scope>NUCLEOTIDE SEQUENCE</scope>
</reference>
<dbReference type="EMBL" id="CAJHNH020000370">
    <property type="protein sequence ID" value="CAG5117232.1"/>
    <property type="molecule type" value="Genomic_DNA"/>
</dbReference>
<comment type="caution">
    <text evidence="2">The sequence shown here is derived from an EMBL/GenBank/DDBJ whole genome shotgun (WGS) entry which is preliminary data.</text>
</comment>
<feature type="non-terminal residue" evidence="2">
    <location>
        <position position="258"/>
    </location>
</feature>
<evidence type="ECO:0000256" key="1">
    <source>
        <dbReference type="SAM" id="MobiDB-lite"/>
    </source>
</evidence>
<name>A0A8S3YNU8_9EUPU</name>
<proteinExistence type="predicted"/>
<organism evidence="2 3">
    <name type="scientific">Candidula unifasciata</name>
    <dbReference type="NCBI Taxonomy" id="100452"/>
    <lineage>
        <taxon>Eukaryota</taxon>
        <taxon>Metazoa</taxon>
        <taxon>Spiralia</taxon>
        <taxon>Lophotrochozoa</taxon>
        <taxon>Mollusca</taxon>
        <taxon>Gastropoda</taxon>
        <taxon>Heterobranchia</taxon>
        <taxon>Euthyneura</taxon>
        <taxon>Panpulmonata</taxon>
        <taxon>Eupulmonata</taxon>
        <taxon>Stylommatophora</taxon>
        <taxon>Helicina</taxon>
        <taxon>Helicoidea</taxon>
        <taxon>Geomitridae</taxon>
        <taxon>Candidula</taxon>
    </lineage>
</organism>
<feature type="region of interest" description="Disordered" evidence="1">
    <location>
        <begin position="186"/>
        <end position="205"/>
    </location>
</feature>
<dbReference type="AlphaFoldDB" id="A0A8S3YNU8"/>
<evidence type="ECO:0000313" key="3">
    <source>
        <dbReference type="Proteomes" id="UP000678393"/>
    </source>
</evidence>
<feature type="non-terminal residue" evidence="2">
    <location>
        <position position="1"/>
    </location>
</feature>
<evidence type="ECO:0000313" key="2">
    <source>
        <dbReference type="EMBL" id="CAG5117232.1"/>
    </source>
</evidence>